<dbReference type="Gene3D" id="1.20.1280.50">
    <property type="match status" value="1"/>
</dbReference>
<comment type="caution">
    <text evidence="2">The sequence shown here is derived from an EMBL/GenBank/DDBJ whole genome shotgun (WGS) entry which is preliminary data.</text>
</comment>
<keyword evidence="3" id="KW-1185">Reference proteome</keyword>
<dbReference type="SMART" id="SM00256">
    <property type="entry name" value="FBOX"/>
    <property type="match status" value="1"/>
</dbReference>
<evidence type="ECO:0000313" key="3">
    <source>
        <dbReference type="Proteomes" id="UP001154282"/>
    </source>
</evidence>
<dbReference type="SUPFAM" id="SSF52047">
    <property type="entry name" value="RNI-like"/>
    <property type="match status" value="1"/>
</dbReference>
<dbReference type="EMBL" id="CAMGYJ010000005">
    <property type="protein sequence ID" value="CAI0413409.1"/>
    <property type="molecule type" value="Genomic_DNA"/>
</dbReference>
<dbReference type="PANTHER" id="PTHR34223:SF51">
    <property type="entry name" value="OS06G0556300 PROTEIN"/>
    <property type="match status" value="1"/>
</dbReference>
<sequence length="397" mass="46081">MKAMKNHCSCCELGKARKRRRGEEEEDQDTTPKDRLSRLPDFIIHHILSFLDTKSAVQTSVLSRVWRCAWKHVPVLDLRSESFKRYSRFQLYVDKVLSLRYPVNLHKLSYLSEKDMSLSFLIPMKKRDYAQFVRAIEYALRHDTQHLSINLNHRLHYDEYYESPNLFSTTLNCNLKTLELDNIATDIRFLSFGFRTLSTLKLGGCSLFFHHEEDLDPFSNLPCLQDLAVIESFNRLPQHLSEMRFKVSGLQLLSLVLESADFCKIEVCAPKLKSFRFREDDDGETFISLVLSAPSLDHADISVYPHISVHGHECVKERLVSLFRGLHNVESLTLHSILLKVLSDLDAFLEQQPSPFTRLKLLKLPSTSIHYKVANYFFKGSSCAKPVIELFMRKISY</sequence>
<evidence type="ECO:0000313" key="2">
    <source>
        <dbReference type="EMBL" id="CAI0413409.1"/>
    </source>
</evidence>
<accession>A0AAV0JTU6</accession>
<dbReference type="PANTHER" id="PTHR34223">
    <property type="entry name" value="OS11G0201299 PROTEIN"/>
    <property type="match status" value="1"/>
</dbReference>
<name>A0AAV0JTU6_9ROSI</name>
<feature type="domain" description="F-box" evidence="1">
    <location>
        <begin position="33"/>
        <end position="86"/>
    </location>
</feature>
<dbReference type="InterPro" id="IPR036047">
    <property type="entry name" value="F-box-like_dom_sf"/>
</dbReference>
<evidence type="ECO:0000259" key="1">
    <source>
        <dbReference type="PROSITE" id="PS50181"/>
    </source>
</evidence>
<dbReference type="CDD" id="cd22160">
    <property type="entry name" value="F-box_AtFBL13-like"/>
    <property type="match status" value="1"/>
</dbReference>
<dbReference type="InterPro" id="IPR053197">
    <property type="entry name" value="F-box_SCFL_complex_component"/>
</dbReference>
<gene>
    <name evidence="2" type="ORF">LITE_LOCUS15933</name>
</gene>
<dbReference type="PROSITE" id="PS50181">
    <property type="entry name" value="FBOX"/>
    <property type="match status" value="1"/>
</dbReference>
<dbReference type="InterPro" id="IPR001810">
    <property type="entry name" value="F-box_dom"/>
</dbReference>
<reference evidence="2" key="1">
    <citation type="submission" date="2022-08" db="EMBL/GenBank/DDBJ databases">
        <authorList>
            <person name="Gutierrez-Valencia J."/>
        </authorList>
    </citation>
    <scope>NUCLEOTIDE SEQUENCE</scope>
</reference>
<proteinExistence type="predicted"/>
<dbReference type="Pfam" id="PF00646">
    <property type="entry name" value="F-box"/>
    <property type="match status" value="1"/>
</dbReference>
<dbReference type="Proteomes" id="UP001154282">
    <property type="component" value="Unassembled WGS sequence"/>
</dbReference>
<protein>
    <recommendedName>
        <fullName evidence="1">F-box domain-containing protein</fullName>
    </recommendedName>
</protein>
<dbReference type="AlphaFoldDB" id="A0AAV0JTU6"/>
<organism evidence="2 3">
    <name type="scientific">Linum tenue</name>
    <dbReference type="NCBI Taxonomy" id="586396"/>
    <lineage>
        <taxon>Eukaryota</taxon>
        <taxon>Viridiplantae</taxon>
        <taxon>Streptophyta</taxon>
        <taxon>Embryophyta</taxon>
        <taxon>Tracheophyta</taxon>
        <taxon>Spermatophyta</taxon>
        <taxon>Magnoliopsida</taxon>
        <taxon>eudicotyledons</taxon>
        <taxon>Gunneridae</taxon>
        <taxon>Pentapetalae</taxon>
        <taxon>rosids</taxon>
        <taxon>fabids</taxon>
        <taxon>Malpighiales</taxon>
        <taxon>Linaceae</taxon>
        <taxon>Linum</taxon>
    </lineage>
</organism>
<dbReference type="SUPFAM" id="SSF81383">
    <property type="entry name" value="F-box domain"/>
    <property type="match status" value="1"/>
</dbReference>
<dbReference type="InterPro" id="IPR053781">
    <property type="entry name" value="F-box_AtFBL13-like"/>
</dbReference>